<sequence>MSKSIKRTLHGKQQSSDTCNRAFDDAPKQPVATWVLSSPYDGCDGYSKEHVCIELVHVYTEYEEQKCNTDLHRAKTIQLSKLAQGSTQQDAWIPTEPLQGCDRASIERQFAYSPAQENETQQSKGQCQESTLLLLYPSDSREKQVGFSDVSHNHFLGYHDSEISPKPFGPKSKEEIRVQQFTVIPIKRQLEATKSSLRKSNKRTLENHGIKGTGSKAQALSQKKVQEQVSPPSKRRGGKVDRHIHTQQALAQTSQHCLLYAEQTQTGKTIFKLFMSRYKAMTISNANSFWLTYSVDEAVIRKCLTSRYLLDPTEMQTRLL</sequence>
<feature type="region of interest" description="Disordered" evidence="1">
    <location>
        <begin position="1"/>
        <end position="23"/>
    </location>
</feature>
<feature type="compositionally biased region" description="Basic residues" evidence="1">
    <location>
        <begin position="1"/>
        <end position="10"/>
    </location>
</feature>
<accession>A0A6B0R8M6</accession>
<feature type="region of interest" description="Disordered" evidence="1">
    <location>
        <begin position="194"/>
        <end position="242"/>
    </location>
</feature>
<evidence type="ECO:0000313" key="2">
    <source>
        <dbReference type="EMBL" id="MXQ86135.1"/>
    </source>
</evidence>
<comment type="caution">
    <text evidence="2">The sequence shown here is derived from an EMBL/GenBank/DDBJ whole genome shotgun (WGS) entry which is preliminary data.</text>
</comment>
<evidence type="ECO:0000313" key="3">
    <source>
        <dbReference type="Proteomes" id="UP000322234"/>
    </source>
</evidence>
<dbReference type="Proteomes" id="UP000322234">
    <property type="component" value="Unassembled WGS sequence"/>
</dbReference>
<dbReference type="AlphaFoldDB" id="A0A6B0R8M6"/>
<organism evidence="2 3">
    <name type="scientific">Bos mutus</name>
    <name type="common">wild yak</name>
    <dbReference type="NCBI Taxonomy" id="72004"/>
    <lineage>
        <taxon>Eukaryota</taxon>
        <taxon>Metazoa</taxon>
        <taxon>Chordata</taxon>
        <taxon>Craniata</taxon>
        <taxon>Vertebrata</taxon>
        <taxon>Euteleostomi</taxon>
        <taxon>Mammalia</taxon>
        <taxon>Eutheria</taxon>
        <taxon>Laurasiatheria</taxon>
        <taxon>Artiodactyla</taxon>
        <taxon>Ruminantia</taxon>
        <taxon>Pecora</taxon>
        <taxon>Bovidae</taxon>
        <taxon>Bovinae</taxon>
        <taxon>Bos</taxon>
    </lineage>
</organism>
<protein>
    <submittedName>
        <fullName evidence="2">Uncharacterized protein</fullName>
    </submittedName>
</protein>
<name>A0A6B0R8M6_9CETA</name>
<evidence type="ECO:0000256" key="1">
    <source>
        <dbReference type="SAM" id="MobiDB-lite"/>
    </source>
</evidence>
<feature type="compositionally biased region" description="Polar residues" evidence="1">
    <location>
        <begin position="215"/>
        <end position="231"/>
    </location>
</feature>
<gene>
    <name evidence="2" type="ORF">E5288_WYG002041</name>
</gene>
<dbReference type="EMBL" id="VBQZ03000030">
    <property type="protein sequence ID" value="MXQ86135.1"/>
    <property type="molecule type" value="Genomic_DNA"/>
</dbReference>
<proteinExistence type="predicted"/>
<reference evidence="2" key="1">
    <citation type="submission" date="2019-10" db="EMBL/GenBank/DDBJ databases">
        <title>The sequence and de novo assembly of the wild yak genome.</title>
        <authorList>
            <person name="Liu Y."/>
        </authorList>
    </citation>
    <scope>NUCLEOTIDE SEQUENCE [LARGE SCALE GENOMIC DNA]</scope>
    <source>
        <strain evidence="2">WY2019</strain>
    </source>
</reference>
<keyword evidence="3" id="KW-1185">Reference proteome</keyword>